<feature type="transmembrane region" description="Helical" evidence="6">
    <location>
        <begin position="375"/>
        <end position="395"/>
    </location>
</feature>
<keyword evidence="3 6" id="KW-0812">Transmembrane</keyword>
<gene>
    <name evidence="8" type="ORF">FH972_013327</name>
</gene>
<feature type="transmembrane region" description="Helical" evidence="6">
    <location>
        <begin position="240"/>
        <end position="259"/>
    </location>
</feature>
<accession>A0A5N6R6C3</accession>
<dbReference type="PANTHER" id="PTHR31218">
    <property type="entry name" value="WAT1-RELATED PROTEIN"/>
    <property type="match status" value="1"/>
</dbReference>
<proteinExistence type="inferred from homology"/>
<dbReference type="InterPro" id="IPR000620">
    <property type="entry name" value="EamA_dom"/>
</dbReference>
<evidence type="ECO:0000259" key="7">
    <source>
        <dbReference type="Pfam" id="PF00892"/>
    </source>
</evidence>
<comment type="similarity">
    <text evidence="2">Belongs to the drug/metabolite transporter (DMT) superfamily. Plant drug/metabolite exporter (P-DME) (TC 2.A.7.4) family.</text>
</comment>
<keyword evidence="9" id="KW-1185">Reference proteome</keyword>
<dbReference type="SUPFAM" id="SSF103481">
    <property type="entry name" value="Multidrug resistance efflux transporter EmrE"/>
    <property type="match status" value="2"/>
</dbReference>
<keyword evidence="5 6" id="KW-0472">Membrane</keyword>
<reference evidence="8 9" key="1">
    <citation type="submission" date="2019-06" db="EMBL/GenBank/DDBJ databases">
        <title>A chromosomal-level reference genome of Carpinus fangiana (Coryloideae, Betulaceae).</title>
        <authorList>
            <person name="Yang X."/>
            <person name="Wang Z."/>
            <person name="Zhang L."/>
            <person name="Hao G."/>
            <person name="Liu J."/>
            <person name="Yang Y."/>
        </authorList>
    </citation>
    <scope>NUCLEOTIDE SEQUENCE [LARGE SCALE GENOMIC DNA]</scope>
    <source>
        <strain evidence="8">Cfa_2016G</strain>
        <tissue evidence="8">Leaf</tissue>
    </source>
</reference>
<evidence type="ECO:0000313" key="8">
    <source>
        <dbReference type="EMBL" id="KAE8056560.1"/>
    </source>
</evidence>
<dbReference type="InterPro" id="IPR030184">
    <property type="entry name" value="WAT1-related"/>
</dbReference>
<evidence type="ECO:0000256" key="5">
    <source>
        <dbReference type="ARBA" id="ARBA00023136"/>
    </source>
</evidence>
<comment type="subcellular location">
    <subcellularLocation>
        <location evidence="1">Membrane</location>
        <topology evidence="1">Multi-pass membrane protein</topology>
    </subcellularLocation>
</comment>
<feature type="transmembrane region" description="Helical" evidence="6">
    <location>
        <begin position="148"/>
        <end position="165"/>
    </location>
</feature>
<protein>
    <recommendedName>
        <fullName evidence="7">EamA domain-containing protein</fullName>
    </recommendedName>
</protein>
<feature type="transmembrane region" description="Helical" evidence="6">
    <location>
        <begin position="119"/>
        <end position="136"/>
    </location>
</feature>
<evidence type="ECO:0000256" key="1">
    <source>
        <dbReference type="ARBA" id="ARBA00004141"/>
    </source>
</evidence>
<feature type="transmembrane region" description="Helical" evidence="6">
    <location>
        <begin position="407"/>
        <end position="427"/>
    </location>
</feature>
<name>A0A5N6R6C3_9ROSI</name>
<evidence type="ECO:0000256" key="2">
    <source>
        <dbReference type="ARBA" id="ARBA00007635"/>
    </source>
</evidence>
<evidence type="ECO:0000256" key="6">
    <source>
        <dbReference type="SAM" id="Phobius"/>
    </source>
</evidence>
<feature type="transmembrane region" description="Helical" evidence="6">
    <location>
        <begin position="271"/>
        <end position="291"/>
    </location>
</feature>
<feature type="transmembrane region" description="Helical" evidence="6">
    <location>
        <begin position="171"/>
        <end position="197"/>
    </location>
</feature>
<feature type="transmembrane region" description="Helical" evidence="6">
    <location>
        <begin position="433"/>
        <end position="453"/>
    </location>
</feature>
<dbReference type="GO" id="GO:0016020">
    <property type="term" value="C:membrane"/>
    <property type="evidence" value="ECO:0007669"/>
    <property type="project" value="UniProtKB-SubCell"/>
</dbReference>
<sequence length="476" mass="52222">MALIFRQENLRCWNIYGQAKIWGLLLSAAGALALVLWKGPVLLTSMLFNVRGTSDSVLGSVMIVVAVLATSFWNILVGRVSQFYPAELSLAAMMSLFGTIQTAMVSSFVISWSSWKLKWEGGLVLFTILLGEMDMTRLLSVLEESTPYLFLTLNELCLAVFMILVESVTSTGISALVIVVYEHVIATIVLSFLAFFLEKNKRPPLSLKIVCYAFLLGLLQITLCQMLLTLSLQFVTSTTYQSVGLNLVPSIVFIMALIFRQENLTCWNINGQAKIWGLLLSAAGALALVLWKGHVVLTSKLFNIQATSDVVLGSVMIIVGILATCFWIILVGRVIQFYPAELSLTAMMSLFGTIQTAIVSVFVISWSSWKLEWEGGLVLVTILLGGVVVTGLSYYVMTWSIKKKGPVFTSAFNPLLVVFSFLLQTFLLGNSAHLGSIIGGVLVILGLYLLLWAKANDTEKETTMADDSVYSPLVQP</sequence>
<feature type="transmembrane region" description="Helical" evidence="6">
    <location>
        <begin position="209"/>
        <end position="228"/>
    </location>
</feature>
<organism evidence="8 9">
    <name type="scientific">Carpinus fangiana</name>
    <dbReference type="NCBI Taxonomy" id="176857"/>
    <lineage>
        <taxon>Eukaryota</taxon>
        <taxon>Viridiplantae</taxon>
        <taxon>Streptophyta</taxon>
        <taxon>Embryophyta</taxon>
        <taxon>Tracheophyta</taxon>
        <taxon>Spermatophyta</taxon>
        <taxon>Magnoliopsida</taxon>
        <taxon>eudicotyledons</taxon>
        <taxon>Gunneridae</taxon>
        <taxon>Pentapetalae</taxon>
        <taxon>rosids</taxon>
        <taxon>fabids</taxon>
        <taxon>Fagales</taxon>
        <taxon>Betulaceae</taxon>
        <taxon>Carpinus</taxon>
    </lineage>
</organism>
<feature type="transmembrane region" description="Helical" evidence="6">
    <location>
        <begin position="21"/>
        <end position="37"/>
    </location>
</feature>
<dbReference type="InterPro" id="IPR037185">
    <property type="entry name" value="EmrE-like"/>
</dbReference>
<dbReference type="EMBL" id="CM017325">
    <property type="protein sequence ID" value="KAE8056560.1"/>
    <property type="molecule type" value="Genomic_DNA"/>
</dbReference>
<evidence type="ECO:0000256" key="4">
    <source>
        <dbReference type="ARBA" id="ARBA00022989"/>
    </source>
</evidence>
<evidence type="ECO:0000313" key="9">
    <source>
        <dbReference type="Proteomes" id="UP000327013"/>
    </source>
</evidence>
<keyword evidence="4 6" id="KW-1133">Transmembrane helix</keyword>
<feature type="domain" description="EamA" evidence="7">
    <location>
        <begin position="313"/>
        <end position="451"/>
    </location>
</feature>
<feature type="transmembrane region" description="Helical" evidence="6">
    <location>
        <begin position="311"/>
        <end position="332"/>
    </location>
</feature>
<dbReference type="Proteomes" id="UP000327013">
    <property type="component" value="Chromosome 5"/>
</dbReference>
<dbReference type="OrthoDB" id="770296at2759"/>
<evidence type="ECO:0000256" key="3">
    <source>
        <dbReference type="ARBA" id="ARBA00022692"/>
    </source>
</evidence>
<feature type="transmembrane region" description="Helical" evidence="6">
    <location>
        <begin position="57"/>
        <end position="76"/>
    </location>
</feature>
<dbReference type="AlphaFoldDB" id="A0A5N6R6C3"/>
<dbReference type="Pfam" id="PF00892">
    <property type="entry name" value="EamA"/>
    <property type="match status" value="1"/>
</dbReference>
<feature type="transmembrane region" description="Helical" evidence="6">
    <location>
        <begin position="344"/>
        <end position="369"/>
    </location>
</feature>
<dbReference type="GO" id="GO:0022857">
    <property type="term" value="F:transmembrane transporter activity"/>
    <property type="evidence" value="ECO:0007669"/>
    <property type="project" value="InterPro"/>
</dbReference>
<feature type="transmembrane region" description="Helical" evidence="6">
    <location>
        <begin position="88"/>
        <end position="113"/>
    </location>
</feature>